<reference evidence="1 2" key="1">
    <citation type="submission" date="2014-06" db="EMBL/GenBank/DDBJ databases">
        <title>Draft genome sequence of Paenibacillus sp. MSt1.</title>
        <authorList>
            <person name="Aw Y.K."/>
            <person name="Ong K.S."/>
            <person name="Gan H.M."/>
            <person name="Lee S.M."/>
        </authorList>
    </citation>
    <scope>NUCLEOTIDE SEQUENCE [LARGE SCALE GENOMIC DNA]</scope>
    <source>
        <strain evidence="1 2">MSt1</strain>
    </source>
</reference>
<dbReference type="eggNOG" id="ENOG5033AWF">
    <property type="taxonomic scope" value="Bacteria"/>
</dbReference>
<comment type="caution">
    <text evidence="1">The sequence shown here is derived from an EMBL/GenBank/DDBJ whole genome shotgun (WGS) entry which is preliminary data.</text>
</comment>
<dbReference type="Proteomes" id="UP000028123">
    <property type="component" value="Unassembled WGS sequence"/>
</dbReference>
<sequence>MLTTLQRYKRFSGIPEDDTSQDAMLELLISAASSAIEARCRRSFGMATWTEVVDGASGSYLPLTNYPIHAVHAVSSSGQEIEGYQIDSQRGMLYRSAGWPCGPRAVSATYIAGYVLPHDDPQAPASTLPTSLEHACVLLAPHLQRTAGVTAERVGDISVTYESGDGGGFPSAVLALIRPYERPL</sequence>
<protein>
    <recommendedName>
        <fullName evidence="3">Phage gp6-like head-tail connector protein</fullName>
    </recommendedName>
</protein>
<dbReference type="CDD" id="cd08054">
    <property type="entry name" value="gp6"/>
    <property type="match status" value="1"/>
</dbReference>
<organism evidence="1 2">
    <name type="scientific">Paenibacillus tyrfis</name>
    <dbReference type="NCBI Taxonomy" id="1501230"/>
    <lineage>
        <taxon>Bacteria</taxon>
        <taxon>Bacillati</taxon>
        <taxon>Bacillota</taxon>
        <taxon>Bacilli</taxon>
        <taxon>Bacillales</taxon>
        <taxon>Paenibacillaceae</taxon>
        <taxon>Paenibacillus</taxon>
    </lineage>
</organism>
<dbReference type="AlphaFoldDB" id="A0A081NWP8"/>
<dbReference type="InterPro" id="IPR021146">
    <property type="entry name" value="Phage_gp6-like_head-tail"/>
</dbReference>
<gene>
    <name evidence="1" type="ORF">ET33_21235</name>
</gene>
<keyword evidence="2" id="KW-1185">Reference proteome</keyword>
<proteinExistence type="predicted"/>
<dbReference type="EMBL" id="JNVM01000031">
    <property type="protein sequence ID" value="KEQ22871.1"/>
    <property type="molecule type" value="Genomic_DNA"/>
</dbReference>
<evidence type="ECO:0000313" key="1">
    <source>
        <dbReference type="EMBL" id="KEQ22871.1"/>
    </source>
</evidence>
<dbReference type="OrthoDB" id="2664490at2"/>
<accession>A0A081NWP8</accession>
<dbReference type="Pfam" id="PF05135">
    <property type="entry name" value="Phage_connect_1"/>
    <property type="match status" value="1"/>
</dbReference>
<evidence type="ECO:0000313" key="2">
    <source>
        <dbReference type="Proteomes" id="UP000028123"/>
    </source>
</evidence>
<name>A0A081NWP8_9BACL</name>
<evidence type="ECO:0008006" key="3">
    <source>
        <dbReference type="Google" id="ProtNLM"/>
    </source>
</evidence>